<organism evidence="1 2">
    <name type="scientific">Schleiferilactobacillus perolens DSM 12744</name>
    <dbReference type="NCBI Taxonomy" id="1423792"/>
    <lineage>
        <taxon>Bacteria</taxon>
        <taxon>Bacillati</taxon>
        <taxon>Bacillota</taxon>
        <taxon>Bacilli</taxon>
        <taxon>Lactobacillales</taxon>
        <taxon>Lactobacillaceae</taxon>
        <taxon>Schleiferilactobacillus</taxon>
    </lineage>
</organism>
<gene>
    <name evidence="1" type="ORF">FD09_GL000896</name>
</gene>
<name>A0A0R1MS88_9LACO</name>
<keyword evidence="2" id="KW-1185">Reference proteome</keyword>
<dbReference type="STRING" id="1423792.FD09_GL000896"/>
<sequence>MSYQIIGCASRQAYGPSFDTAKEAYRYINDVLEDTSSDARKEQRKRSTSRLSFVSLPEPLFVADDKDPVEDQLPYLGKDKRLKEINDRHAWQRAHQVREVLG</sequence>
<evidence type="ECO:0000313" key="2">
    <source>
        <dbReference type="Proteomes" id="UP000051330"/>
    </source>
</evidence>
<protein>
    <submittedName>
        <fullName evidence="1">Uncharacterized protein</fullName>
    </submittedName>
</protein>
<dbReference type="AlphaFoldDB" id="A0A0R1MS88"/>
<evidence type="ECO:0000313" key="1">
    <source>
        <dbReference type="EMBL" id="KRL10753.1"/>
    </source>
</evidence>
<dbReference type="OrthoDB" id="9976805at2"/>
<proteinExistence type="predicted"/>
<dbReference type="Proteomes" id="UP000051330">
    <property type="component" value="Unassembled WGS sequence"/>
</dbReference>
<reference evidence="1 2" key="1">
    <citation type="journal article" date="2015" name="Genome Announc.">
        <title>Expanding the biotechnology potential of lactobacilli through comparative genomics of 213 strains and associated genera.</title>
        <authorList>
            <person name="Sun Z."/>
            <person name="Harris H.M."/>
            <person name="McCann A."/>
            <person name="Guo C."/>
            <person name="Argimon S."/>
            <person name="Zhang W."/>
            <person name="Yang X."/>
            <person name="Jeffery I.B."/>
            <person name="Cooney J.C."/>
            <person name="Kagawa T.F."/>
            <person name="Liu W."/>
            <person name="Song Y."/>
            <person name="Salvetti E."/>
            <person name="Wrobel A."/>
            <person name="Rasinkangas P."/>
            <person name="Parkhill J."/>
            <person name="Rea M.C."/>
            <person name="O'Sullivan O."/>
            <person name="Ritari J."/>
            <person name="Douillard F.P."/>
            <person name="Paul Ross R."/>
            <person name="Yang R."/>
            <person name="Briner A.E."/>
            <person name="Felis G.E."/>
            <person name="de Vos W.M."/>
            <person name="Barrangou R."/>
            <person name="Klaenhammer T.R."/>
            <person name="Caufield P.W."/>
            <person name="Cui Y."/>
            <person name="Zhang H."/>
            <person name="O'Toole P.W."/>
        </authorList>
    </citation>
    <scope>NUCLEOTIDE SEQUENCE [LARGE SCALE GENOMIC DNA]</scope>
    <source>
        <strain evidence="1 2">DSM 12744</strain>
    </source>
</reference>
<dbReference type="RefSeq" id="WP_057821938.1">
    <property type="nucleotide sequence ID" value="NZ_AZEC01000014.1"/>
</dbReference>
<dbReference type="EMBL" id="AZEC01000014">
    <property type="protein sequence ID" value="KRL10753.1"/>
    <property type="molecule type" value="Genomic_DNA"/>
</dbReference>
<accession>A0A0R1MS88</accession>
<comment type="caution">
    <text evidence="1">The sequence shown here is derived from an EMBL/GenBank/DDBJ whole genome shotgun (WGS) entry which is preliminary data.</text>
</comment>
<dbReference type="PATRIC" id="fig|1423792.3.peg.913"/>